<gene>
    <name evidence="1" type="ORF">GHT06_022391</name>
</gene>
<accession>A0AAD5KHH6</accession>
<evidence type="ECO:0000313" key="1">
    <source>
        <dbReference type="EMBL" id="KAI9552054.1"/>
    </source>
</evidence>
<keyword evidence="2" id="KW-1185">Reference proteome</keyword>
<proteinExistence type="predicted"/>
<dbReference type="AlphaFoldDB" id="A0AAD5KHH6"/>
<dbReference type="EMBL" id="WJBH02000010">
    <property type="protein sequence ID" value="KAI9552054.1"/>
    <property type="molecule type" value="Genomic_DNA"/>
</dbReference>
<protein>
    <submittedName>
        <fullName evidence="1">Uncharacterized protein</fullName>
    </submittedName>
</protein>
<comment type="caution">
    <text evidence="1">The sequence shown here is derived from an EMBL/GenBank/DDBJ whole genome shotgun (WGS) entry which is preliminary data.</text>
</comment>
<evidence type="ECO:0000313" key="2">
    <source>
        <dbReference type="Proteomes" id="UP000820818"/>
    </source>
</evidence>
<sequence length="83" mass="9615">MRKKQFDLRVRIKVIVPWLYRRTRNGGARNLVTAPGVHCCCLDDARLTVRSRKGHVRGVARENFAFEILIRGNRLTDITQVII</sequence>
<dbReference type="Proteomes" id="UP000820818">
    <property type="component" value="Linkage Group LG10"/>
</dbReference>
<organism evidence="1 2">
    <name type="scientific">Daphnia sinensis</name>
    <dbReference type="NCBI Taxonomy" id="1820382"/>
    <lineage>
        <taxon>Eukaryota</taxon>
        <taxon>Metazoa</taxon>
        <taxon>Ecdysozoa</taxon>
        <taxon>Arthropoda</taxon>
        <taxon>Crustacea</taxon>
        <taxon>Branchiopoda</taxon>
        <taxon>Diplostraca</taxon>
        <taxon>Cladocera</taxon>
        <taxon>Anomopoda</taxon>
        <taxon>Daphniidae</taxon>
        <taxon>Daphnia</taxon>
        <taxon>Daphnia similis group</taxon>
    </lineage>
</organism>
<name>A0AAD5KHH6_9CRUS</name>
<reference evidence="1 2" key="1">
    <citation type="submission" date="2022-05" db="EMBL/GenBank/DDBJ databases">
        <title>A multi-omics perspective on studying reproductive biology in Daphnia sinensis.</title>
        <authorList>
            <person name="Jia J."/>
        </authorList>
    </citation>
    <scope>NUCLEOTIDE SEQUENCE [LARGE SCALE GENOMIC DNA]</scope>
    <source>
        <strain evidence="1 2">WSL</strain>
    </source>
</reference>